<comment type="caution">
    <text evidence="2">The sequence shown here is derived from an EMBL/GenBank/DDBJ whole genome shotgun (WGS) entry which is preliminary data.</text>
</comment>
<accession>A0AAX3IQJ0</accession>
<gene>
    <name evidence="2" type="ORF">CAGEJMGA_02019</name>
</gene>
<protein>
    <submittedName>
        <fullName evidence="2">Uncharacterized protein</fullName>
    </submittedName>
</protein>
<evidence type="ECO:0000313" key="2">
    <source>
        <dbReference type="EMBL" id="VTX51868.1"/>
    </source>
</evidence>
<sequence>MHQTQWSAERPLPPPVSLTSQSHHEKPPEVTCTSRGNPGFPASTRERPRETFFNTSRGQIPLPWLGSNDALPLATRMETRLPWRPTRGSLTSPSYLVRNRTLGPPLENNPEIPPSSRDEGLRLLHGLETNLATSLQTPQEA</sequence>
<dbReference type="EMBL" id="CABFLD010000016">
    <property type="protein sequence ID" value="VTX51868.1"/>
    <property type="molecule type" value="Genomic_DNA"/>
</dbReference>
<feature type="region of interest" description="Disordered" evidence="1">
    <location>
        <begin position="83"/>
        <end position="119"/>
    </location>
</feature>
<dbReference type="AlphaFoldDB" id="A0AAX3IQJ0"/>
<organism evidence="2 3">
    <name type="scientific">Haemophilus influenzae</name>
    <dbReference type="NCBI Taxonomy" id="727"/>
    <lineage>
        <taxon>Bacteria</taxon>
        <taxon>Pseudomonadati</taxon>
        <taxon>Pseudomonadota</taxon>
        <taxon>Gammaproteobacteria</taxon>
        <taxon>Pasteurellales</taxon>
        <taxon>Pasteurellaceae</taxon>
        <taxon>Haemophilus</taxon>
    </lineage>
</organism>
<dbReference type="Proteomes" id="UP000658741">
    <property type="component" value="Unassembled WGS sequence"/>
</dbReference>
<reference evidence="2" key="1">
    <citation type="submission" date="2019-05" db="EMBL/GenBank/DDBJ databases">
        <authorList>
            <person name="Hibberd M."/>
        </authorList>
    </citation>
    <scope>NUCLEOTIDE SEQUENCE</scope>
    <source>
        <strain evidence="2">Haemophilus_influenzae_BgEED16</strain>
    </source>
</reference>
<evidence type="ECO:0000313" key="3">
    <source>
        <dbReference type="Proteomes" id="UP000658741"/>
    </source>
</evidence>
<evidence type="ECO:0000256" key="1">
    <source>
        <dbReference type="SAM" id="MobiDB-lite"/>
    </source>
</evidence>
<feature type="region of interest" description="Disordered" evidence="1">
    <location>
        <begin position="1"/>
        <end position="49"/>
    </location>
</feature>
<name>A0AAX3IQJ0_HAEIF</name>
<proteinExistence type="predicted"/>